<proteinExistence type="predicted"/>
<dbReference type="InterPro" id="IPR012677">
    <property type="entry name" value="Nucleotide-bd_a/b_plait_sf"/>
</dbReference>
<gene>
    <name evidence="1" type="ORF">OKA104_LOCUS47158</name>
</gene>
<evidence type="ECO:0000313" key="2">
    <source>
        <dbReference type="Proteomes" id="UP000663881"/>
    </source>
</evidence>
<dbReference type="SUPFAM" id="SSF54928">
    <property type="entry name" value="RNA-binding domain, RBD"/>
    <property type="match status" value="1"/>
</dbReference>
<accession>A0A820J304</accession>
<evidence type="ECO:0008006" key="3">
    <source>
        <dbReference type="Google" id="ProtNLM"/>
    </source>
</evidence>
<dbReference type="Gene3D" id="3.30.70.330">
    <property type="match status" value="1"/>
</dbReference>
<dbReference type="GO" id="GO:0003676">
    <property type="term" value="F:nucleic acid binding"/>
    <property type="evidence" value="ECO:0007669"/>
    <property type="project" value="InterPro"/>
</dbReference>
<dbReference type="InterPro" id="IPR035979">
    <property type="entry name" value="RBD_domain_sf"/>
</dbReference>
<evidence type="ECO:0000313" key="1">
    <source>
        <dbReference type="EMBL" id="CAF4319343.1"/>
    </source>
</evidence>
<sequence>MASNPNTALYQNLSLCVYIGNTTTIENDTLLDYCSQFGTVVTHSFNKEKFCDFHIIEFAGLKSLESFLKTNDHKINAIKLDIKFY</sequence>
<feature type="non-terminal residue" evidence="1">
    <location>
        <position position="85"/>
    </location>
</feature>
<dbReference type="Proteomes" id="UP000663881">
    <property type="component" value="Unassembled WGS sequence"/>
</dbReference>
<comment type="caution">
    <text evidence="1">The sequence shown here is derived from an EMBL/GenBank/DDBJ whole genome shotgun (WGS) entry which is preliminary data.</text>
</comment>
<name>A0A820J304_9BILA</name>
<dbReference type="EMBL" id="CAJOAY010018284">
    <property type="protein sequence ID" value="CAF4319343.1"/>
    <property type="molecule type" value="Genomic_DNA"/>
</dbReference>
<dbReference type="AlphaFoldDB" id="A0A820J304"/>
<organism evidence="1 2">
    <name type="scientific">Adineta steineri</name>
    <dbReference type="NCBI Taxonomy" id="433720"/>
    <lineage>
        <taxon>Eukaryota</taxon>
        <taxon>Metazoa</taxon>
        <taxon>Spiralia</taxon>
        <taxon>Gnathifera</taxon>
        <taxon>Rotifera</taxon>
        <taxon>Eurotatoria</taxon>
        <taxon>Bdelloidea</taxon>
        <taxon>Adinetida</taxon>
        <taxon>Adinetidae</taxon>
        <taxon>Adineta</taxon>
    </lineage>
</organism>
<reference evidence="1" key="1">
    <citation type="submission" date="2021-02" db="EMBL/GenBank/DDBJ databases">
        <authorList>
            <person name="Nowell W R."/>
        </authorList>
    </citation>
    <scope>NUCLEOTIDE SEQUENCE</scope>
</reference>
<protein>
    <recommendedName>
        <fullName evidence="3">RRM domain-containing protein</fullName>
    </recommendedName>
</protein>